<dbReference type="PROSITE" id="PS51272">
    <property type="entry name" value="SLH"/>
    <property type="match status" value="3"/>
</dbReference>
<dbReference type="CDD" id="cd14745">
    <property type="entry name" value="GH66"/>
    <property type="match status" value="1"/>
</dbReference>
<dbReference type="InterPro" id="IPR005084">
    <property type="entry name" value="CBM6"/>
</dbReference>
<evidence type="ECO:0000313" key="6">
    <source>
        <dbReference type="EMBL" id="MFB9324657.1"/>
    </source>
</evidence>
<dbReference type="InterPro" id="IPR013783">
    <property type="entry name" value="Ig-like_fold"/>
</dbReference>
<evidence type="ECO:0000259" key="4">
    <source>
        <dbReference type="PROSITE" id="PS51175"/>
    </source>
</evidence>
<protein>
    <submittedName>
        <fullName evidence="6">Glycoside hydrolase family 66 protein</fullName>
    </submittedName>
</protein>
<dbReference type="Proteomes" id="UP001589747">
    <property type="component" value="Unassembled WGS sequence"/>
</dbReference>
<dbReference type="Pfam" id="PF03422">
    <property type="entry name" value="CBM_6"/>
    <property type="match status" value="1"/>
</dbReference>
<dbReference type="Pfam" id="PF00395">
    <property type="entry name" value="SLH"/>
    <property type="match status" value="3"/>
</dbReference>
<dbReference type="SUPFAM" id="SSF49785">
    <property type="entry name" value="Galactose-binding domain-like"/>
    <property type="match status" value="4"/>
</dbReference>
<feature type="domain" description="SLH" evidence="5">
    <location>
        <begin position="1508"/>
        <end position="1571"/>
    </location>
</feature>
<evidence type="ECO:0000256" key="1">
    <source>
        <dbReference type="ARBA" id="ARBA00010837"/>
    </source>
</evidence>
<feature type="chain" id="PRO_5046358333" evidence="3">
    <location>
        <begin position="21"/>
        <end position="1698"/>
    </location>
</feature>
<keyword evidence="6" id="KW-0378">Hydrolase</keyword>
<dbReference type="InterPro" id="IPR051465">
    <property type="entry name" value="Cell_Envelope_Struct_Comp"/>
</dbReference>
<reference evidence="6 7" key="1">
    <citation type="submission" date="2024-09" db="EMBL/GenBank/DDBJ databases">
        <authorList>
            <person name="Sun Q."/>
            <person name="Mori K."/>
        </authorList>
    </citation>
    <scope>NUCLEOTIDE SEQUENCE [LARGE SCALE GENOMIC DNA]</scope>
    <source>
        <strain evidence="6 7">TISTR 2452</strain>
    </source>
</reference>
<dbReference type="CDD" id="cd02795">
    <property type="entry name" value="CBM6-CBM35-CBM36_like"/>
    <property type="match status" value="1"/>
</dbReference>
<organism evidence="6 7">
    <name type="scientific">Paenibacillus aurantiacus</name>
    <dbReference type="NCBI Taxonomy" id="1936118"/>
    <lineage>
        <taxon>Bacteria</taxon>
        <taxon>Bacillati</taxon>
        <taxon>Bacillota</taxon>
        <taxon>Bacilli</taxon>
        <taxon>Bacillales</taxon>
        <taxon>Paenibacillaceae</taxon>
        <taxon>Paenibacillus</taxon>
    </lineage>
</organism>
<evidence type="ECO:0000313" key="7">
    <source>
        <dbReference type="Proteomes" id="UP001589747"/>
    </source>
</evidence>
<feature type="domain" description="CBM6" evidence="4">
    <location>
        <begin position="811"/>
        <end position="951"/>
    </location>
</feature>
<comment type="similarity">
    <text evidence="1">Belongs to the glycosyl hydrolase 66 family.</text>
</comment>
<dbReference type="InterPro" id="IPR001119">
    <property type="entry name" value="SLH_dom"/>
</dbReference>
<accession>A0ABV5KHF7</accession>
<dbReference type="InterPro" id="IPR025092">
    <property type="entry name" value="Glyco_hydro_66"/>
</dbReference>
<dbReference type="Pfam" id="PF16990">
    <property type="entry name" value="CBM_35"/>
    <property type="match status" value="1"/>
</dbReference>
<keyword evidence="7" id="KW-1185">Reference proteome</keyword>
<dbReference type="Gene3D" id="2.60.120.260">
    <property type="entry name" value="Galactose-binding domain-like"/>
    <property type="match status" value="4"/>
</dbReference>
<feature type="domain" description="SLH" evidence="5">
    <location>
        <begin position="1633"/>
        <end position="1696"/>
    </location>
</feature>
<evidence type="ECO:0000256" key="2">
    <source>
        <dbReference type="ARBA" id="ARBA00022729"/>
    </source>
</evidence>
<dbReference type="PANTHER" id="PTHR43308">
    <property type="entry name" value="OUTER MEMBRANE PROTEIN ALPHA-RELATED"/>
    <property type="match status" value="1"/>
</dbReference>
<dbReference type="InterPro" id="IPR013780">
    <property type="entry name" value="Glyco_hydro_b"/>
</dbReference>
<dbReference type="Gene3D" id="2.60.40.10">
    <property type="entry name" value="Immunoglobulins"/>
    <property type="match status" value="1"/>
</dbReference>
<sequence>MGTKKKALFSALAAMTVVQGALPLSVEIAGGVQAAHAEGSGDPANVQPVMKAITSITVDKARYMPGEEATLTFKLTDQETWSGTLNVRIYQLNELVASGTKAVEVKQGQGELQVKWETPERDFTGYLVKAWVNGSGEHDFATAAIDVSSDWKRYPRYGYVSDFPDESAVQSDAKLKQLSQDYYLNGYQFYDWMWRHDVSVYSKTDANGKPLKDEKGEFITEVIDSDSHYTDLLGRTLYPLSVKQQVEAAQKYGSAAMAYQMNYAARENYADFGVRPEWGLYNKSAQFPLDPANPQKDQNGFTFDVNGKPTSLYLQDPGNTDWQAYITKQFNRSVNVFGFDGIHLDQWGANDHDFLYDYTGNKRYYALDYDKLIGAVKDSLAANNPDKSDVTFNMVGGNAEYSAVPNPATKTDFDYSEIWQDRNQYRDVQKVVEDTRAKNGGKAMVIAGYMNYKQATGVTTRGTEAKDVPAAADYQSRIAKAYGWVGNFGRKDTDAVTFTVHAPVKGTYDLTLNYGHGNGSGYPEGKLTVNGAVAAEAIPFAANTGWGNPVSSYKATAELEAGDNTVKLTLNTNGLWLNLASLDVKGQGIEDRYEAVEAALDTVIVDQYSHVYNFDTKGDYIAFRVNVPAEGDYPLGFSYASEWQQVERELIVDDAEQGNVAFPATGTWDKFTQRDQMATVHLQAGEQIVKLRAPKDDMGVKLQSMTVGGRKYDALYAAIPQTNSIKQSESKTDNFGQAGQSVTYTVNAARAVNEMTVLYHGDNDPVMSVLVDGQPAPQAQNVTFTRTPGGWSGTMQPKTLPVAIPSGKHEVTLQMESSGQYTNIGGILVDGMEYSTGSAQADGGVVPVVGYTYDFNNENDRIVFDVNADEAGMYDLTWVYQNNAQGAVTAIRSVTVGDGASVPVSFASTAGETWQQAVTSGVQLQQGANRVVIKMTEGTDSGIKLDQLKVGKSGAAADEARAYEPESIREAESFSLYKDTVMNFGEVGQQVTYPVTIPQTGEQSLIFTYSNPGASTSRSVYIDGVRATDGTGSGLKIWFSGTESKDKYSGDGYVIIPHMTAGAHTVTLKMEAEDAPGTIQLRGVAAGYFNEPSVRLMDAALAAMGATHIELGTAERFEEGPNMLAHEYYPNRSKKMTASTKEAMKDYYQFFAAYENLLFDSKADASAAISVNDAGGDPVLLSKDGAANTLWTTVRKNAGNAGFESYDLIHLVNLLNNDSDWRNAANEPALQQHMQVDYAVGLTQQAAPGLKVYAATPDSHEGAMQELSYSWNGDHIVIDVPSVAYWSMLIVDRNPQQGSVQQLFQDGGSSNPGPVAALPVVTGPVTEWHRVVTEQELRQAKNGKVTILLADGVNTVRLPAEAGELLESNRLELQNGPLSISWGSDTLRKLASGAPKNSGAYVELTLTQTANPVIGGQPAEMTRKGGVYALGTALKTKDGVALHAERSAAQAKIAIRVDEAKLKGKLLGLYIDDAKSGSWQYAGGHYRMAEGLFYAELQNEGTFALFEYEKPFADVPSAHWAYEAVSSLTAKQVVSGMSDGTFAPSQASSRAQIVAMLARALNLKSDGSGMPFADVSATAWYAEAAAAAYKAGIVEGSEDGKFHPDAPLTRQELAAMLVRAYRFAGGSALAGETKEYKDAGTIAAWAKEAVRQAAEYGLLQGDTEGRFAPARTTTRGEAAQALDHLLDRMMAGDALIGA</sequence>
<evidence type="ECO:0000256" key="3">
    <source>
        <dbReference type="SAM" id="SignalP"/>
    </source>
</evidence>
<name>A0ABV5KHF7_9BACL</name>
<dbReference type="InterPro" id="IPR008979">
    <property type="entry name" value="Galactose-bd-like_sf"/>
</dbReference>
<keyword evidence="2 3" id="KW-0732">Signal</keyword>
<dbReference type="Gene3D" id="3.20.20.80">
    <property type="entry name" value="Glycosidases"/>
    <property type="match status" value="2"/>
</dbReference>
<dbReference type="Gene3D" id="2.60.40.1180">
    <property type="entry name" value="Golgi alpha-mannosidase II"/>
    <property type="match status" value="1"/>
</dbReference>
<gene>
    <name evidence="6" type="ORF">ACFFSY_01730</name>
</gene>
<dbReference type="GO" id="GO:0016787">
    <property type="term" value="F:hydrolase activity"/>
    <property type="evidence" value="ECO:0007669"/>
    <property type="project" value="UniProtKB-KW"/>
</dbReference>
<dbReference type="Pfam" id="PF13199">
    <property type="entry name" value="Glyco_hydro_66"/>
    <property type="match status" value="2"/>
</dbReference>
<feature type="signal peptide" evidence="3">
    <location>
        <begin position="1"/>
        <end position="20"/>
    </location>
</feature>
<dbReference type="PROSITE" id="PS51175">
    <property type="entry name" value="CBM6"/>
    <property type="match status" value="2"/>
</dbReference>
<proteinExistence type="inferred from homology"/>
<evidence type="ECO:0000259" key="5">
    <source>
        <dbReference type="PROSITE" id="PS51272"/>
    </source>
</evidence>
<feature type="domain" description="SLH" evidence="5">
    <location>
        <begin position="1572"/>
        <end position="1631"/>
    </location>
</feature>
<feature type="domain" description="CBM6" evidence="4">
    <location>
        <begin position="584"/>
        <end position="708"/>
    </location>
</feature>
<dbReference type="EMBL" id="JBHMDO010000003">
    <property type="protein sequence ID" value="MFB9324657.1"/>
    <property type="molecule type" value="Genomic_DNA"/>
</dbReference>
<comment type="caution">
    <text evidence="6">The sequence shown here is derived from an EMBL/GenBank/DDBJ whole genome shotgun (WGS) entry which is preliminary data.</text>
</comment>
<dbReference type="RefSeq" id="WP_377488952.1">
    <property type="nucleotide sequence ID" value="NZ_JBHMDO010000003.1"/>
</dbReference>